<accession>A0A0V0ZFR4</accession>
<evidence type="ECO:0000313" key="1">
    <source>
        <dbReference type="EMBL" id="KRY11171.1"/>
    </source>
</evidence>
<proteinExistence type="predicted"/>
<name>A0A0V0ZFR4_9BILA</name>
<protein>
    <submittedName>
        <fullName evidence="1">Uncharacterized protein</fullName>
    </submittedName>
</protein>
<comment type="caution">
    <text evidence="1">The sequence shown here is derived from an EMBL/GenBank/DDBJ whole genome shotgun (WGS) entry which is preliminary data.</text>
</comment>
<sequence>MLCDLAKHMKARIIKEKKPPQPMLCSILVNICSKERQLIKTVFNTSAYDDNFAIYVEITQPAGKSADGYRTVNDK</sequence>
<dbReference type="AlphaFoldDB" id="A0A0V0ZFR4"/>
<keyword evidence="2" id="KW-1185">Reference proteome</keyword>
<evidence type="ECO:0000313" key="2">
    <source>
        <dbReference type="Proteomes" id="UP000054783"/>
    </source>
</evidence>
<dbReference type="EMBL" id="JYDQ01000204">
    <property type="protein sequence ID" value="KRY11171.1"/>
    <property type="molecule type" value="Genomic_DNA"/>
</dbReference>
<organism evidence="1 2">
    <name type="scientific">Trichinella patagoniensis</name>
    <dbReference type="NCBI Taxonomy" id="990121"/>
    <lineage>
        <taxon>Eukaryota</taxon>
        <taxon>Metazoa</taxon>
        <taxon>Ecdysozoa</taxon>
        <taxon>Nematoda</taxon>
        <taxon>Enoplea</taxon>
        <taxon>Dorylaimia</taxon>
        <taxon>Trichinellida</taxon>
        <taxon>Trichinellidae</taxon>
        <taxon>Trichinella</taxon>
    </lineage>
</organism>
<gene>
    <name evidence="1" type="ORF">T12_13451</name>
</gene>
<reference evidence="1 2" key="1">
    <citation type="submission" date="2015-01" db="EMBL/GenBank/DDBJ databases">
        <title>Evolution of Trichinella species and genotypes.</title>
        <authorList>
            <person name="Korhonen P.K."/>
            <person name="Edoardo P."/>
            <person name="Giuseppe L.R."/>
            <person name="Gasser R.B."/>
        </authorList>
    </citation>
    <scope>NUCLEOTIDE SEQUENCE [LARGE SCALE GENOMIC DNA]</scope>
    <source>
        <strain evidence="1">ISS2496</strain>
    </source>
</reference>
<dbReference type="Proteomes" id="UP000054783">
    <property type="component" value="Unassembled WGS sequence"/>
</dbReference>